<accession>A0A4Q6XUD5</accession>
<evidence type="ECO:0000256" key="1">
    <source>
        <dbReference type="ARBA" id="ARBA00001946"/>
    </source>
</evidence>
<reference evidence="7 8" key="1">
    <citation type="submission" date="2019-02" db="EMBL/GenBank/DDBJ databases">
        <authorList>
            <person name="Li Y."/>
        </authorList>
    </citation>
    <scope>NUCLEOTIDE SEQUENCE [LARGE SCALE GENOMIC DNA]</scope>
    <source>
        <strain evidence="7 8">3-7</strain>
    </source>
</reference>
<dbReference type="OrthoDB" id="9800547at2"/>
<dbReference type="RefSeq" id="WP_130159647.1">
    <property type="nucleotide sequence ID" value="NZ_SGIS01000035.1"/>
</dbReference>
<gene>
    <name evidence="7" type="ORF">EWE75_18845</name>
</gene>
<comment type="similarity">
    <text evidence="2">Belongs to the HpcH/HpaI aldolase family.</text>
</comment>
<keyword evidence="7" id="KW-0456">Lyase</keyword>
<evidence type="ECO:0000259" key="6">
    <source>
        <dbReference type="Pfam" id="PF03328"/>
    </source>
</evidence>
<dbReference type="PIRSF" id="PIRSF015582">
    <property type="entry name" value="Cit_lyase_B"/>
    <property type="match status" value="1"/>
</dbReference>
<dbReference type="Pfam" id="PF03328">
    <property type="entry name" value="HpcH_HpaI"/>
    <property type="match status" value="1"/>
</dbReference>
<dbReference type="PANTHER" id="PTHR32308">
    <property type="entry name" value="LYASE BETA SUBUNIT, PUTATIVE (AFU_ORTHOLOGUE AFUA_4G13030)-RELATED"/>
    <property type="match status" value="1"/>
</dbReference>
<dbReference type="GO" id="GO:0016829">
    <property type="term" value="F:lyase activity"/>
    <property type="evidence" value="ECO:0007669"/>
    <property type="project" value="UniProtKB-KW"/>
</dbReference>
<feature type="domain" description="HpcH/HpaI aldolase/citrate lyase" evidence="6">
    <location>
        <begin position="9"/>
        <end position="212"/>
    </location>
</feature>
<dbReference type="Proteomes" id="UP000292085">
    <property type="component" value="Unassembled WGS sequence"/>
</dbReference>
<comment type="cofactor">
    <cofactor evidence="1">
        <name>Mg(2+)</name>
        <dbReference type="ChEBI" id="CHEBI:18420"/>
    </cofactor>
</comment>
<sequence>MTTPIRPRRSMLYVPGDKPRALEKAKTLDCDAILFDLEDAVAPENKARAREGIAEAIRAGGYGHRELILRMSGPDCAEDFALASALPIDGVLLPKVESPAAVADAAARNPHPIWCMIETPLGVLRAAEIAASDRLAGFVAGTNDLTKDLHARHTPARTPLLTALSLMVLAARAYGLAVIDGVHLDLDDLDGFEAACRQGVDLGFDGKSLVHPNSIAIANRVFGPTPEEIARARAMVAAWADARAQGLGVARIDGAMVEQLHVDDANRLIALADAIERR</sequence>
<name>A0A4Q6XUD5_9SPHN</name>
<proteinExistence type="inferred from homology"/>
<dbReference type="AlphaFoldDB" id="A0A4Q6XUD5"/>
<dbReference type="InterPro" id="IPR011206">
    <property type="entry name" value="Citrate_lyase_beta/mcl1/mcl2"/>
</dbReference>
<evidence type="ECO:0000313" key="8">
    <source>
        <dbReference type="Proteomes" id="UP000292085"/>
    </source>
</evidence>
<evidence type="ECO:0000256" key="2">
    <source>
        <dbReference type="ARBA" id="ARBA00005568"/>
    </source>
</evidence>
<protein>
    <submittedName>
        <fullName evidence="7">CoA ester lyase</fullName>
    </submittedName>
</protein>
<dbReference type="Gene3D" id="3.20.20.60">
    <property type="entry name" value="Phosphoenolpyruvate-binding domains"/>
    <property type="match status" value="1"/>
</dbReference>
<dbReference type="InterPro" id="IPR040442">
    <property type="entry name" value="Pyrv_kinase-like_dom_sf"/>
</dbReference>
<dbReference type="InterPro" id="IPR015813">
    <property type="entry name" value="Pyrv/PenolPyrv_kinase-like_dom"/>
</dbReference>
<dbReference type="GO" id="GO:0006107">
    <property type="term" value="P:oxaloacetate metabolic process"/>
    <property type="evidence" value="ECO:0007669"/>
    <property type="project" value="TreeGrafter"/>
</dbReference>
<evidence type="ECO:0000256" key="3">
    <source>
        <dbReference type="ARBA" id="ARBA00022723"/>
    </source>
</evidence>
<dbReference type="GO" id="GO:0000287">
    <property type="term" value="F:magnesium ion binding"/>
    <property type="evidence" value="ECO:0007669"/>
    <property type="project" value="TreeGrafter"/>
</dbReference>
<feature type="binding site" evidence="5">
    <location>
        <position position="144"/>
    </location>
    <ligand>
        <name>Mg(2+)</name>
        <dbReference type="ChEBI" id="CHEBI:18420"/>
    </ligand>
</feature>
<keyword evidence="4 5" id="KW-0460">Magnesium</keyword>
<comment type="caution">
    <text evidence="7">The sequence shown here is derived from an EMBL/GenBank/DDBJ whole genome shotgun (WGS) entry which is preliminary data.</text>
</comment>
<evidence type="ECO:0000256" key="5">
    <source>
        <dbReference type="PIRSR" id="PIRSR015582-2"/>
    </source>
</evidence>
<evidence type="ECO:0000313" key="7">
    <source>
        <dbReference type="EMBL" id="RZF61242.1"/>
    </source>
</evidence>
<organism evidence="7 8">
    <name type="scientific">Sphingomonas populi</name>
    <dbReference type="NCBI Taxonomy" id="2484750"/>
    <lineage>
        <taxon>Bacteria</taxon>
        <taxon>Pseudomonadati</taxon>
        <taxon>Pseudomonadota</taxon>
        <taxon>Alphaproteobacteria</taxon>
        <taxon>Sphingomonadales</taxon>
        <taxon>Sphingomonadaceae</taxon>
        <taxon>Sphingomonas</taxon>
    </lineage>
</organism>
<dbReference type="PANTHER" id="PTHR32308:SF10">
    <property type="entry name" value="CITRATE LYASE SUBUNIT BETA"/>
    <property type="match status" value="1"/>
</dbReference>
<dbReference type="EMBL" id="SGIS01000035">
    <property type="protein sequence ID" value="RZF61242.1"/>
    <property type="molecule type" value="Genomic_DNA"/>
</dbReference>
<dbReference type="SUPFAM" id="SSF51621">
    <property type="entry name" value="Phosphoenolpyruvate/pyruvate domain"/>
    <property type="match status" value="1"/>
</dbReference>
<evidence type="ECO:0000256" key="4">
    <source>
        <dbReference type="ARBA" id="ARBA00022842"/>
    </source>
</evidence>
<dbReference type="InterPro" id="IPR005000">
    <property type="entry name" value="Aldolase/citrate-lyase_domain"/>
</dbReference>
<keyword evidence="3 5" id="KW-0479">Metal-binding</keyword>
<keyword evidence="8" id="KW-1185">Reference proteome</keyword>
<feature type="binding site" evidence="5">
    <location>
        <position position="118"/>
    </location>
    <ligand>
        <name>Mg(2+)</name>
        <dbReference type="ChEBI" id="CHEBI:18420"/>
    </ligand>
</feature>